<evidence type="ECO:0000256" key="1">
    <source>
        <dbReference type="SAM" id="MobiDB-lite"/>
    </source>
</evidence>
<dbReference type="Proteomes" id="UP001431209">
    <property type="component" value="Unassembled WGS sequence"/>
</dbReference>
<feature type="region of interest" description="Disordered" evidence="1">
    <location>
        <begin position="73"/>
        <end position="98"/>
    </location>
</feature>
<feature type="region of interest" description="Disordered" evidence="1">
    <location>
        <begin position="22"/>
        <end position="48"/>
    </location>
</feature>
<sequence length="145" mass="16244">MPNSTRVVINQKSRTTFVYESLNAPSPGDSKQSCTPTGTPPLTGSTQNHVNTVMLSNSYSNSLERSAPIYSYVATEPGSSPPTNKRANNTQEDSGRPKKLVFIDENAQSFKEGEWGTSKQLKERPHNFKKKESDFEDMTKFFKFK</sequence>
<reference evidence="2 3" key="1">
    <citation type="submission" date="2024-03" db="EMBL/GenBank/DDBJ databases">
        <title>The Acrasis kona genome and developmental transcriptomes reveal deep origins of eukaryotic multicellular pathways.</title>
        <authorList>
            <person name="Sheikh S."/>
            <person name="Fu C.-J."/>
            <person name="Brown M.W."/>
            <person name="Baldauf S.L."/>
        </authorList>
    </citation>
    <scope>NUCLEOTIDE SEQUENCE [LARGE SCALE GENOMIC DNA]</scope>
    <source>
        <strain evidence="2 3">ATCC MYA-3509</strain>
    </source>
</reference>
<protein>
    <submittedName>
        <fullName evidence="2">AlaS</fullName>
    </submittedName>
</protein>
<keyword evidence="3" id="KW-1185">Reference proteome</keyword>
<evidence type="ECO:0000313" key="3">
    <source>
        <dbReference type="Proteomes" id="UP001431209"/>
    </source>
</evidence>
<accession>A0AAW2Z5U2</accession>
<evidence type="ECO:0000313" key="2">
    <source>
        <dbReference type="EMBL" id="KAL0484603.1"/>
    </source>
</evidence>
<dbReference type="EMBL" id="JAOPGA020001056">
    <property type="protein sequence ID" value="KAL0484603.1"/>
    <property type="molecule type" value="Genomic_DNA"/>
</dbReference>
<proteinExistence type="predicted"/>
<feature type="compositionally biased region" description="Polar residues" evidence="1">
    <location>
        <begin position="77"/>
        <end position="92"/>
    </location>
</feature>
<organism evidence="2 3">
    <name type="scientific">Acrasis kona</name>
    <dbReference type="NCBI Taxonomy" id="1008807"/>
    <lineage>
        <taxon>Eukaryota</taxon>
        <taxon>Discoba</taxon>
        <taxon>Heterolobosea</taxon>
        <taxon>Tetramitia</taxon>
        <taxon>Eutetramitia</taxon>
        <taxon>Acrasidae</taxon>
        <taxon>Acrasis</taxon>
    </lineage>
</organism>
<comment type="caution">
    <text evidence="2">The sequence shown here is derived from an EMBL/GenBank/DDBJ whole genome shotgun (WGS) entry which is preliminary data.</text>
</comment>
<feature type="compositionally biased region" description="Low complexity" evidence="1">
    <location>
        <begin position="35"/>
        <end position="46"/>
    </location>
</feature>
<gene>
    <name evidence="2" type="ORF">AKO1_003438</name>
</gene>
<name>A0AAW2Z5U2_9EUKA</name>
<dbReference type="AlphaFoldDB" id="A0AAW2Z5U2"/>